<feature type="region of interest" description="Disordered" evidence="1">
    <location>
        <begin position="497"/>
        <end position="529"/>
    </location>
</feature>
<protein>
    <recommendedName>
        <fullName evidence="4">WXG100 family type VII secretion target</fullName>
    </recommendedName>
</protein>
<evidence type="ECO:0008006" key="4">
    <source>
        <dbReference type="Google" id="ProtNLM"/>
    </source>
</evidence>
<organism evidence="2 3">
    <name type="scientific">Amycolatopsis acididurans</name>
    <dbReference type="NCBI Taxonomy" id="2724524"/>
    <lineage>
        <taxon>Bacteria</taxon>
        <taxon>Bacillati</taxon>
        <taxon>Actinomycetota</taxon>
        <taxon>Actinomycetes</taxon>
        <taxon>Pseudonocardiales</taxon>
        <taxon>Pseudonocardiaceae</taxon>
        <taxon>Amycolatopsis</taxon>
    </lineage>
</organism>
<dbReference type="Proteomes" id="UP000715441">
    <property type="component" value="Unassembled WGS sequence"/>
</dbReference>
<feature type="region of interest" description="Disordered" evidence="1">
    <location>
        <begin position="342"/>
        <end position="419"/>
    </location>
</feature>
<name>A0ABX1JBH0_9PSEU</name>
<gene>
    <name evidence="2" type="ORF">HFP15_25530</name>
</gene>
<feature type="compositionally biased region" description="Polar residues" evidence="1">
    <location>
        <begin position="409"/>
        <end position="419"/>
    </location>
</feature>
<evidence type="ECO:0000313" key="3">
    <source>
        <dbReference type="Proteomes" id="UP000715441"/>
    </source>
</evidence>
<keyword evidence="3" id="KW-1185">Reference proteome</keyword>
<feature type="compositionally biased region" description="Basic and acidic residues" evidence="1">
    <location>
        <begin position="369"/>
        <end position="400"/>
    </location>
</feature>
<dbReference type="SUPFAM" id="SSF140453">
    <property type="entry name" value="EsxAB dimer-like"/>
    <property type="match status" value="1"/>
</dbReference>
<dbReference type="InterPro" id="IPR036689">
    <property type="entry name" value="ESAT-6-like_sf"/>
</dbReference>
<reference evidence="2 3" key="1">
    <citation type="submission" date="2020-04" db="EMBL/GenBank/DDBJ databases">
        <title>Novel species.</title>
        <authorList>
            <person name="Teo W.F.A."/>
            <person name="Lipun K."/>
            <person name="Srisuk N."/>
            <person name="Duangmal K."/>
        </authorList>
    </citation>
    <scope>NUCLEOTIDE SEQUENCE [LARGE SCALE GENOMIC DNA]</scope>
    <source>
        <strain evidence="2 3">K13G38</strain>
    </source>
</reference>
<dbReference type="EMBL" id="JAAXLS010000021">
    <property type="protein sequence ID" value="NKQ56244.1"/>
    <property type="molecule type" value="Genomic_DNA"/>
</dbReference>
<evidence type="ECO:0000313" key="2">
    <source>
        <dbReference type="EMBL" id="NKQ56244.1"/>
    </source>
</evidence>
<feature type="compositionally biased region" description="Polar residues" evidence="1">
    <location>
        <begin position="497"/>
        <end position="506"/>
    </location>
</feature>
<feature type="compositionally biased region" description="Polar residues" evidence="1">
    <location>
        <begin position="357"/>
        <end position="367"/>
    </location>
</feature>
<comment type="caution">
    <text evidence="2">The sequence shown here is derived from an EMBL/GenBank/DDBJ whole genome shotgun (WGS) entry which is preliminary data.</text>
</comment>
<proteinExistence type="predicted"/>
<accession>A0ABX1JBH0</accession>
<sequence length="529" mass="56044">MSVMEPITSSNMTSGAGVIDSWKSVASSADELKTAHDGQRAAVGIELGINVASAVLDTVAFALDPLAKLIAAGLGWLIEHVSFLRWPLDQVAGDPDQIKVIAEDLHKIAQDLRNTGKDLDAALEAQVKSWQGPAADAFRTEIKGHRTHVDDAGHAVDIAGYVVETTMALIAAVRALFRDIITTLLGDIISTMLMALALAVISFGASIAAGVTKIVIQAAATVADLVKKLKTVGQFAADVGKRLGELAKLTKGERPTTPGSGNSVHEMDSMGGSHTPVSTGPETRPPSSQSGTGSHGDTDTPPAHTGDTDTPPAKGTHDDASSAHSNQPDEDDVFADWLHADNVLNGPGHQEPPGTPHSETPDTPGTASTHDDAPSTHDDASSTTSHDDASSTGSHPHDEPTDTPETTTGSKPQSALESQNITWLKDKHDTWLKTNFADAHKLAGKAKFIDSWVQTHHPELYPGIKAMADAKSSKNWAGWIDKNVVQIDRQLTDIQTQAEAAWQQSDEQWRQEHPDPAAQENQQDPATKA</sequence>
<evidence type="ECO:0000256" key="1">
    <source>
        <dbReference type="SAM" id="MobiDB-lite"/>
    </source>
</evidence>
<feature type="region of interest" description="Disordered" evidence="1">
    <location>
        <begin position="248"/>
        <end position="330"/>
    </location>
</feature>
<dbReference type="Gene3D" id="1.10.287.1060">
    <property type="entry name" value="ESAT-6-like"/>
    <property type="match status" value="1"/>
</dbReference>
<feature type="compositionally biased region" description="Polar residues" evidence="1">
    <location>
        <begin position="519"/>
        <end position="529"/>
    </location>
</feature>
<dbReference type="RefSeq" id="WP_168519288.1">
    <property type="nucleotide sequence ID" value="NZ_JAAXLS010000021.1"/>
</dbReference>
<feature type="compositionally biased region" description="Polar residues" evidence="1">
    <location>
        <begin position="275"/>
        <end position="292"/>
    </location>
</feature>